<reference evidence="1" key="2">
    <citation type="submission" date="2015-11" db="EMBL/GenBank/DDBJ databases">
        <authorList>
            <person name="Zhang Y."/>
            <person name="Guo Z."/>
        </authorList>
    </citation>
    <scope>NUCLEOTIDE SEQUENCE</scope>
</reference>
<dbReference type="EMBL" id="LN902845">
    <property type="protein sequence ID" value="CUT99441.1"/>
    <property type="molecule type" value="Genomic_DNA"/>
</dbReference>
<keyword evidence="2" id="KW-1185">Reference proteome</keyword>
<proteinExistence type="predicted"/>
<name>A0A068Y755_ECHMU</name>
<evidence type="ECO:0000313" key="1">
    <source>
        <dbReference type="EMBL" id="CUT99441.1"/>
    </source>
</evidence>
<protein>
    <submittedName>
        <fullName evidence="1">Uncharacterized protein</fullName>
    </submittedName>
</protein>
<dbReference type="Proteomes" id="UP000017246">
    <property type="component" value="Unassembled WGS sequence"/>
</dbReference>
<sequence>MWSGSQLCQINLFDSYQETGKNSAPIFLWKGDPLNNNYSSSLVKEYTWSVKGATDFEQIPECDEYVLYNSKWDSN</sequence>
<dbReference type="AlphaFoldDB" id="A0A068Y755"/>
<reference evidence="1" key="1">
    <citation type="journal article" date="2013" name="Nature">
        <title>The genomes of four tapeworm species reveal adaptations to parasitism.</title>
        <authorList>
            <person name="Tsai I.J."/>
            <person name="Zarowiecki M."/>
            <person name="Holroyd N."/>
            <person name="Garciarrubio A."/>
            <person name="Sanchez-Flores A."/>
            <person name="Brooks K.L."/>
            <person name="Tracey A."/>
            <person name="Bobes R.J."/>
            <person name="Fragoso G."/>
            <person name="Sciutto E."/>
            <person name="Aslett M."/>
            <person name="Beasley H."/>
            <person name="Bennett H.M."/>
            <person name="Cai J."/>
            <person name="Camicia F."/>
            <person name="Clark R."/>
            <person name="Cucher M."/>
            <person name="De Silva N."/>
            <person name="Day T.A."/>
            <person name="Deplazes P."/>
            <person name="Estrada K."/>
            <person name="Fernandez C."/>
            <person name="Holland P.W."/>
            <person name="Hou J."/>
            <person name="Hu S."/>
            <person name="Huckvale T."/>
            <person name="Hung S.S."/>
            <person name="Kamenetzky L."/>
            <person name="Keane J.A."/>
            <person name="Kiss F."/>
            <person name="Koziol U."/>
            <person name="Lambert O."/>
            <person name="Liu K."/>
            <person name="Luo X."/>
            <person name="Luo Y."/>
            <person name="Macchiaroli N."/>
            <person name="Nichol S."/>
            <person name="Paps J."/>
            <person name="Parkinson J."/>
            <person name="Pouchkina-Stantcheva N."/>
            <person name="Riddiford N."/>
            <person name="Rosenzvit M."/>
            <person name="Salinas G."/>
            <person name="Wasmuth J.D."/>
            <person name="Zamanian M."/>
            <person name="Zheng Y."/>
            <person name="Cai X."/>
            <person name="Soberon X."/>
            <person name="Olson P.D."/>
            <person name="Laclette J.P."/>
            <person name="Brehm K."/>
            <person name="Berriman M."/>
            <person name="Garciarrubio A."/>
            <person name="Bobes R.J."/>
            <person name="Fragoso G."/>
            <person name="Sanchez-Flores A."/>
            <person name="Estrada K."/>
            <person name="Cevallos M.A."/>
            <person name="Morett E."/>
            <person name="Gonzalez V."/>
            <person name="Portillo T."/>
            <person name="Ochoa-Leyva A."/>
            <person name="Jose M.V."/>
            <person name="Sciutto E."/>
            <person name="Landa A."/>
            <person name="Jimenez L."/>
            <person name="Valdes V."/>
            <person name="Carrero J.C."/>
            <person name="Larralde C."/>
            <person name="Morales-Montor J."/>
            <person name="Limon-Lason J."/>
            <person name="Soberon X."/>
            <person name="Laclette J.P."/>
        </authorList>
    </citation>
    <scope>NUCLEOTIDE SEQUENCE [LARGE SCALE GENOMIC DNA]</scope>
</reference>
<organism evidence="1 2">
    <name type="scientific">Echinococcus multilocularis</name>
    <name type="common">Fox tapeworm</name>
    <dbReference type="NCBI Taxonomy" id="6211"/>
    <lineage>
        <taxon>Eukaryota</taxon>
        <taxon>Metazoa</taxon>
        <taxon>Spiralia</taxon>
        <taxon>Lophotrochozoa</taxon>
        <taxon>Platyhelminthes</taxon>
        <taxon>Cestoda</taxon>
        <taxon>Eucestoda</taxon>
        <taxon>Cyclophyllidea</taxon>
        <taxon>Taeniidae</taxon>
        <taxon>Echinococcus</taxon>
    </lineage>
</organism>
<evidence type="ECO:0000313" key="2">
    <source>
        <dbReference type="Proteomes" id="UP000017246"/>
    </source>
</evidence>
<accession>A0A068Y755</accession>